<dbReference type="GO" id="GO:0004252">
    <property type="term" value="F:serine-type endopeptidase activity"/>
    <property type="evidence" value="ECO:0007669"/>
    <property type="project" value="InterPro"/>
</dbReference>
<dbReference type="RefSeq" id="WP_188670154.1">
    <property type="nucleotide sequence ID" value="NZ_BMKA01000001.1"/>
</dbReference>
<dbReference type="Gene3D" id="3.40.50.200">
    <property type="entry name" value="Peptidase S8/S53 domain"/>
    <property type="match status" value="2"/>
</dbReference>
<evidence type="ECO:0000313" key="3">
    <source>
        <dbReference type="EMBL" id="GGA06353.1"/>
    </source>
</evidence>
<dbReference type="InterPro" id="IPR000209">
    <property type="entry name" value="Peptidase_S8/S53_dom"/>
</dbReference>
<dbReference type="SUPFAM" id="SSF52743">
    <property type="entry name" value="Subtilisin-like"/>
    <property type="match status" value="1"/>
</dbReference>
<comment type="caution">
    <text evidence="3">The sequence shown here is derived from an EMBL/GenBank/DDBJ whole genome shotgun (WGS) entry which is preliminary data.</text>
</comment>
<evidence type="ECO:0000259" key="2">
    <source>
        <dbReference type="Pfam" id="PF00082"/>
    </source>
</evidence>
<dbReference type="Pfam" id="PF00082">
    <property type="entry name" value="Peptidase_S8"/>
    <property type="match status" value="1"/>
</dbReference>
<evidence type="ECO:0000256" key="1">
    <source>
        <dbReference type="SAM" id="MobiDB-lite"/>
    </source>
</evidence>
<dbReference type="Gene3D" id="2.60.120.1290">
    <property type="match status" value="1"/>
</dbReference>
<dbReference type="GO" id="GO:0006508">
    <property type="term" value="P:proteolysis"/>
    <property type="evidence" value="ECO:0007669"/>
    <property type="project" value="InterPro"/>
</dbReference>
<sequence>MDFSWSAPQETTVVDGYLDWFDHVYQPPGGGALGYRPLLVRVKPTGRPATLLKTLRWLKRKLDSAGQGADFLMDGVEQTYLDRLLDNPPANDAAPDLFLHVSKALGDFGGDYGKWLEPLPNGAARPPEPSAPTPSGGTPRPAPVVAVIDDAIGYLNARFATGPAQHRKTRLAAVWLQSEDRIVDDGGQIGMTCGRVLKSDDINTLLAQGGKLDESAQYSAMNKALYDHQISPVWHGITAGGGSELASTHGTIVADIAAGADPQDATDKLCECPMLAAQLPPQAVEDTSGAKLQPYVVRALRWIIWQADSLQVDGQHRPLVVNISLGVLAGSKDGTSLIERQIAAEIYRRETRTGSPMRVVYAFGNDGLTRQVGSIDLVPETPQSVTLRVQSEDYTPSFVEVRPDDPTALTLGIESLLSQPLALGEIPAGHCVSLARGAGPAVARIYAIGPQDLDGGGQAAGYYLLAIAPTASFEGGKPIAPSGPWRLSLGTDTAAQSVRIEVQRDDRPLGFQALARQSYLDDTSLWDWKPPQKTPYAPKADGPVTRIGTESGWLSAGMPKQVYCVGAALCDTGFAAPYSATGGPASAKEPSISAIGDSSWTLRGVLASGTLSGSATVMSGTSVAAPQITRQLALLFAGGADIGPWHPPADNAAREMAALGALDWSFAPQYELDQLGPLNVSGEAGLRPRLDDGYRP</sequence>
<keyword evidence="4" id="KW-1185">Reference proteome</keyword>
<feature type="region of interest" description="Disordered" evidence="1">
    <location>
        <begin position="117"/>
        <end position="142"/>
    </location>
</feature>
<protein>
    <recommendedName>
        <fullName evidence="2">Peptidase S8/S53 domain-containing protein</fullName>
    </recommendedName>
</protein>
<gene>
    <name evidence="3" type="ORF">GCM10011498_02550</name>
</gene>
<dbReference type="AlphaFoldDB" id="A0A916VMH7"/>
<reference evidence="3" key="2">
    <citation type="submission" date="2020-09" db="EMBL/GenBank/DDBJ databases">
        <authorList>
            <person name="Sun Q."/>
            <person name="Zhou Y."/>
        </authorList>
    </citation>
    <scope>NUCLEOTIDE SEQUENCE</scope>
    <source>
        <strain evidence="3">CGMCC 1.15880</strain>
    </source>
</reference>
<proteinExistence type="predicted"/>
<organism evidence="3 4">
    <name type="scientific">Neptunicoccus cionae</name>
    <dbReference type="NCBI Taxonomy" id="2035344"/>
    <lineage>
        <taxon>Bacteria</taxon>
        <taxon>Pseudomonadati</taxon>
        <taxon>Pseudomonadota</taxon>
        <taxon>Alphaproteobacteria</taxon>
        <taxon>Rhodobacterales</taxon>
        <taxon>Paracoccaceae</taxon>
        <taxon>Neptunicoccus</taxon>
    </lineage>
</organism>
<reference evidence="3" key="1">
    <citation type="journal article" date="2014" name="Int. J. Syst. Evol. Microbiol.">
        <title>Complete genome sequence of Corynebacterium casei LMG S-19264T (=DSM 44701T), isolated from a smear-ripened cheese.</title>
        <authorList>
            <consortium name="US DOE Joint Genome Institute (JGI-PGF)"/>
            <person name="Walter F."/>
            <person name="Albersmeier A."/>
            <person name="Kalinowski J."/>
            <person name="Ruckert C."/>
        </authorList>
    </citation>
    <scope>NUCLEOTIDE SEQUENCE</scope>
    <source>
        <strain evidence="3">CGMCC 1.15880</strain>
    </source>
</reference>
<dbReference type="InterPro" id="IPR036852">
    <property type="entry name" value="Peptidase_S8/S53_dom_sf"/>
</dbReference>
<name>A0A916VMH7_9RHOB</name>
<feature type="domain" description="Peptidase S8/S53" evidence="2">
    <location>
        <begin position="143"/>
        <end position="637"/>
    </location>
</feature>
<evidence type="ECO:0000313" key="4">
    <source>
        <dbReference type="Proteomes" id="UP000628017"/>
    </source>
</evidence>
<accession>A0A916VMH7</accession>
<dbReference type="Proteomes" id="UP000628017">
    <property type="component" value="Unassembled WGS sequence"/>
</dbReference>
<dbReference type="EMBL" id="BMKA01000001">
    <property type="protein sequence ID" value="GGA06353.1"/>
    <property type="molecule type" value="Genomic_DNA"/>
</dbReference>